<comment type="similarity">
    <text evidence="6">Belongs to the uridine kinase family.</text>
</comment>
<evidence type="ECO:0000313" key="10">
    <source>
        <dbReference type="Proteomes" id="UP000095038"/>
    </source>
</evidence>
<gene>
    <name evidence="9" type="ORF">ASCRUDRAFT_37546</name>
</gene>
<proteinExistence type="inferred from homology"/>
<dbReference type="InParanoid" id="A0A1D2VCW9"/>
<dbReference type="AlphaFoldDB" id="A0A1D2VCW9"/>
<feature type="domain" description="Phosphoribosyltransferase" evidence="8">
    <location>
        <begin position="328"/>
        <end position="454"/>
    </location>
</feature>
<dbReference type="UniPathway" id="UPA00574">
    <property type="reaction ID" value="UER00637"/>
</dbReference>
<dbReference type="RefSeq" id="XP_020045778.1">
    <property type="nucleotide sequence ID" value="XM_020190775.1"/>
</dbReference>
<dbReference type="Proteomes" id="UP000095038">
    <property type="component" value="Unassembled WGS sequence"/>
</dbReference>
<dbReference type="InterPro" id="IPR000764">
    <property type="entry name" value="Uridine_kinase-like"/>
</dbReference>
<dbReference type="GO" id="GO:0044211">
    <property type="term" value="P:CTP salvage"/>
    <property type="evidence" value="ECO:0007669"/>
    <property type="project" value="UniProtKB-UniPathway"/>
</dbReference>
<dbReference type="Gene3D" id="3.40.50.2020">
    <property type="match status" value="1"/>
</dbReference>
<evidence type="ECO:0000256" key="2">
    <source>
        <dbReference type="ARBA" id="ARBA00004784"/>
    </source>
</evidence>
<dbReference type="GO" id="GO:0004849">
    <property type="term" value="F:uridine kinase activity"/>
    <property type="evidence" value="ECO:0007669"/>
    <property type="project" value="UniProtKB-EC"/>
</dbReference>
<dbReference type="GeneID" id="30964411"/>
<comment type="catalytic activity">
    <reaction evidence="6">
        <text>cytidine + ATP = CMP + ADP + H(+)</text>
        <dbReference type="Rhea" id="RHEA:24674"/>
        <dbReference type="ChEBI" id="CHEBI:15378"/>
        <dbReference type="ChEBI" id="CHEBI:17562"/>
        <dbReference type="ChEBI" id="CHEBI:30616"/>
        <dbReference type="ChEBI" id="CHEBI:60377"/>
        <dbReference type="ChEBI" id="CHEBI:456216"/>
        <dbReference type="EC" id="2.7.1.48"/>
    </reaction>
</comment>
<dbReference type="GO" id="GO:0043771">
    <property type="term" value="F:cytidine kinase activity"/>
    <property type="evidence" value="ECO:0007669"/>
    <property type="project" value="RHEA"/>
</dbReference>
<comment type="pathway">
    <text evidence="2 6">Pyrimidine metabolism; CTP biosynthesis via salvage pathway; CTP from cytidine: step 1/3.</text>
</comment>
<keyword evidence="3 6" id="KW-0808">Transferase</keyword>
<evidence type="ECO:0000256" key="1">
    <source>
        <dbReference type="ARBA" id="ARBA00004690"/>
    </source>
</evidence>
<keyword evidence="10" id="KW-1185">Reference proteome</keyword>
<dbReference type="InterPro" id="IPR029057">
    <property type="entry name" value="PRTase-like"/>
</dbReference>
<evidence type="ECO:0000256" key="6">
    <source>
        <dbReference type="RuleBase" id="RU003825"/>
    </source>
</evidence>
<name>A0A1D2VCW9_9ASCO</name>
<evidence type="ECO:0000259" key="8">
    <source>
        <dbReference type="Pfam" id="PF14681"/>
    </source>
</evidence>
<evidence type="ECO:0000313" key="9">
    <source>
        <dbReference type="EMBL" id="ODV59471.1"/>
    </source>
</evidence>
<dbReference type="FunCoup" id="A0A1D2VCW9">
    <property type="interactions" value="822"/>
</dbReference>
<dbReference type="InterPro" id="IPR000836">
    <property type="entry name" value="PRTase_dom"/>
</dbReference>
<sequence>MHNLSDNLSHVKIYGKEKRDIGLEKFKYLPPWNEPYIIGIAGFSGSGKTSIAQKIIKELNTPWTILISLDNFYKPLSKEQSEEAFKNEYDFDKPDALDLDLCYECILSLKEGKKSEIPIYSFEKHSRLENKKILVYGANVIIIEGLYALYNEKLLSIMNLKVYVDTDLDICLARRLNRDILYRGRDLKGAIKQWNKFVKPNSERYIKPTISNANIVIPMGSDNSDNKYNFNSIKMMIEHIDRQLGLKSREHLKHLRNLGIKFDNNSSSNVNEKKKRLIKLDKNNQNLCIHSILINKKTSRDEFIFYFDRIANLLINKAMELIELELSSEVVCIKILRSGDCFLNSLKKNIPDIKIGELLIQSDSKTGEPKLHFENISKIQKTFEEKDGIKKKRKYFLMDAQIISGAGIIMAIQVLIDHGIELEDIIVVTYLSSEIGIRRIFNAFPQVYLVVGKMGSIAKEFEESEGSEAEGKEEEAVKFGEENDNSWWFKTRFVDTFYFGT</sequence>
<protein>
    <recommendedName>
        <fullName evidence="6">Uridine kinase</fullName>
        <ecNumber evidence="6">2.7.1.48</ecNumber>
    </recommendedName>
</protein>
<dbReference type="Pfam" id="PF00485">
    <property type="entry name" value="PRK"/>
    <property type="match status" value="1"/>
</dbReference>
<organism evidence="9 10">
    <name type="scientific">Ascoidea rubescens DSM 1968</name>
    <dbReference type="NCBI Taxonomy" id="1344418"/>
    <lineage>
        <taxon>Eukaryota</taxon>
        <taxon>Fungi</taxon>
        <taxon>Dikarya</taxon>
        <taxon>Ascomycota</taxon>
        <taxon>Saccharomycotina</taxon>
        <taxon>Saccharomycetes</taxon>
        <taxon>Ascoideaceae</taxon>
        <taxon>Ascoidea</taxon>
    </lineage>
</organism>
<evidence type="ECO:0000256" key="3">
    <source>
        <dbReference type="ARBA" id="ARBA00022679"/>
    </source>
</evidence>
<keyword evidence="4 6" id="KW-0547">Nucleotide-binding</keyword>
<dbReference type="Pfam" id="PF14681">
    <property type="entry name" value="UPRTase"/>
    <property type="match status" value="1"/>
</dbReference>
<dbReference type="NCBIfam" id="TIGR00235">
    <property type="entry name" value="udk"/>
    <property type="match status" value="1"/>
</dbReference>
<dbReference type="EC" id="2.7.1.48" evidence="6"/>
<dbReference type="UniPathway" id="UPA00579">
    <property type="reaction ID" value="UER00640"/>
</dbReference>
<reference evidence="10" key="1">
    <citation type="submission" date="2016-05" db="EMBL/GenBank/DDBJ databases">
        <title>Comparative genomics of biotechnologically important yeasts.</title>
        <authorList>
            <consortium name="DOE Joint Genome Institute"/>
            <person name="Riley R."/>
            <person name="Haridas S."/>
            <person name="Wolfe K.H."/>
            <person name="Lopes M.R."/>
            <person name="Hittinger C.T."/>
            <person name="Goker M."/>
            <person name="Salamov A."/>
            <person name="Wisecaver J."/>
            <person name="Long T.M."/>
            <person name="Aerts A.L."/>
            <person name="Barry K."/>
            <person name="Choi C."/>
            <person name="Clum A."/>
            <person name="Coughlan A.Y."/>
            <person name="Deshpande S."/>
            <person name="Douglass A.P."/>
            <person name="Hanson S.J."/>
            <person name="Klenk H.-P."/>
            <person name="Labutti K."/>
            <person name="Lapidus A."/>
            <person name="Lindquist E."/>
            <person name="Lipzen A."/>
            <person name="Meier-Kolthoff J.P."/>
            <person name="Ohm R.A."/>
            <person name="Otillar R.P."/>
            <person name="Pangilinan J."/>
            <person name="Peng Y."/>
            <person name="Rokas A."/>
            <person name="Rosa C.A."/>
            <person name="Scheuner C."/>
            <person name="Sibirny A.A."/>
            <person name="Slot J.C."/>
            <person name="Stielow J.B."/>
            <person name="Sun H."/>
            <person name="Kurtzman C.P."/>
            <person name="Blackwell M."/>
            <person name="Grigoriev I.V."/>
            <person name="Jeffries T.W."/>
        </authorList>
    </citation>
    <scope>NUCLEOTIDE SEQUENCE [LARGE SCALE GENOMIC DNA]</scope>
    <source>
        <strain evidence="10">DSM 1968</strain>
    </source>
</reference>
<dbReference type="STRING" id="1344418.A0A1D2VCW9"/>
<dbReference type="InterPro" id="IPR006083">
    <property type="entry name" value="PRK/URK"/>
</dbReference>
<comment type="catalytic activity">
    <reaction evidence="6">
        <text>uridine + ATP = UMP + ADP + H(+)</text>
        <dbReference type="Rhea" id="RHEA:16825"/>
        <dbReference type="ChEBI" id="CHEBI:15378"/>
        <dbReference type="ChEBI" id="CHEBI:16704"/>
        <dbReference type="ChEBI" id="CHEBI:30616"/>
        <dbReference type="ChEBI" id="CHEBI:57865"/>
        <dbReference type="ChEBI" id="CHEBI:456216"/>
        <dbReference type="EC" id="2.7.1.48"/>
    </reaction>
</comment>
<dbReference type="FunFam" id="3.40.50.300:FF:000339">
    <property type="entry name" value="Uridine kinase"/>
    <property type="match status" value="1"/>
</dbReference>
<dbReference type="InterPro" id="IPR027417">
    <property type="entry name" value="P-loop_NTPase"/>
</dbReference>
<evidence type="ECO:0000256" key="5">
    <source>
        <dbReference type="ARBA" id="ARBA00022777"/>
    </source>
</evidence>
<dbReference type="SUPFAM" id="SSF53271">
    <property type="entry name" value="PRTase-like"/>
    <property type="match status" value="1"/>
</dbReference>
<keyword evidence="5 6" id="KW-0418">Kinase</keyword>
<dbReference type="NCBIfam" id="NF004018">
    <property type="entry name" value="PRK05480.1"/>
    <property type="match status" value="1"/>
</dbReference>
<comment type="pathway">
    <text evidence="1 6">Pyrimidine metabolism; UMP biosynthesis via salvage pathway; UMP from uridine: step 1/1.</text>
</comment>
<dbReference type="Gene3D" id="3.40.50.300">
    <property type="entry name" value="P-loop containing nucleotide triphosphate hydrolases"/>
    <property type="match status" value="1"/>
</dbReference>
<dbReference type="GO" id="GO:0044206">
    <property type="term" value="P:UMP salvage"/>
    <property type="evidence" value="ECO:0007669"/>
    <property type="project" value="UniProtKB-UniPathway"/>
</dbReference>
<dbReference type="PRINTS" id="PR00988">
    <property type="entry name" value="URIDINKINASE"/>
</dbReference>
<feature type="domain" description="Phosphoribulokinase/uridine kinase" evidence="7">
    <location>
        <begin position="37"/>
        <end position="223"/>
    </location>
</feature>
<accession>A0A1D2VCW9</accession>
<dbReference type="OrthoDB" id="738517at2759"/>
<dbReference type="GO" id="GO:0005524">
    <property type="term" value="F:ATP binding"/>
    <property type="evidence" value="ECO:0007669"/>
    <property type="project" value="UniProtKB-KW"/>
</dbReference>
<dbReference type="CDD" id="cd02023">
    <property type="entry name" value="UMPK"/>
    <property type="match status" value="1"/>
</dbReference>
<evidence type="ECO:0000259" key="7">
    <source>
        <dbReference type="Pfam" id="PF00485"/>
    </source>
</evidence>
<keyword evidence="6" id="KW-0067">ATP-binding</keyword>
<dbReference type="SUPFAM" id="SSF52540">
    <property type="entry name" value="P-loop containing nucleoside triphosphate hydrolases"/>
    <property type="match status" value="1"/>
</dbReference>
<dbReference type="EMBL" id="KV454486">
    <property type="protein sequence ID" value="ODV59471.1"/>
    <property type="molecule type" value="Genomic_DNA"/>
</dbReference>
<evidence type="ECO:0000256" key="4">
    <source>
        <dbReference type="ARBA" id="ARBA00022741"/>
    </source>
</evidence>
<dbReference type="PANTHER" id="PTHR10285">
    <property type="entry name" value="URIDINE KINASE"/>
    <property type="match status" value="1"/>
</dbReference>